<dbReference type="Gramene" id="CDY65517">
    <property type="protein sequence ID" value="CDY65517"/>
    <property type="gene ID" value="GSBRNA2T00046748001"/>
</dbReference>
<evidence type="ECO:0000313" key="1">
    <source>
        <dbReference type="EMBL" id="CDY65517.1"/>
    </source>
</evidence>
<keyword evidence="2" id="KW-1185">Reference proteome</keyword>
<gene>
    <name evidence="1" type="primary">BnaAnng20580D</name>
    <name evidence="1" type="ORF">GSBRNA2T00046748001</name>
</gene>
<protein>
    <submittedName>
        <fullName evidence="1">BnaAnng20580D protein</fullName>
    </submittedName>
</protein>
<dbReference type="PaxDb" id="3708-A0A078JJJ3"/>
<dbReference type="Proteomes" id="UP000028999">
    <property type="component" value="Unassembled WGS sequence"/>
</dbReference>
<dbReference type="EMBL" id="LK034823">
    <property type="protein sequence ID" value="CDY65517.1"/>
    <property type="molecule type" value="Genomic_DNA"/>
</dbReference>
<name>A0A078JJJ3_BRANA</name>
<proteinExistence type="predicted"/>
<sequence length="18" mass="2107">MRELRGPTRCKELGCTTR</sequence>
<evidence type="ECO:0000313" key="2">
    <source>
        <dbReference type="Proteomes" id="UP000028999"/>
    </source>
</evidence>
<organism evidence="1 2">
    <name type="scientific">Brassica napus</name>
    <name type="common">Rape</name>
    <dbReference type="NCBI Taxonomy" id="3708"/>
    <lineage>
        <taxon>Eukaryota</taxon>
        <taxon>Viridiplantae</taxon>
        <taxon>Streptophyta</taxon>
        <taxon>Embryophyta</taxon>
        <taxon>Tracheophyta</taxon>
        <taxon>Spermatophyta</taxon>
        <taxon>Magnoliopsida</taxon>
        <taxon>eudicotyledons</taxon>
        <taxon>Gunneridae</taxon>
        <taxon>Pentapetalae</taxon>
        <taxon>rosids</taxon>
        <taxon>malvids</taxon>
        <taxon>Brassicales</taxon>
        <taxon>Brassicaceae</taxon>
        <taxon>Brassiceae</taxon>
        <taxon>Brassica</taxon>
    </lineage>
</organism>
<reference evidence="1 2" key="1">
    <citation type="journal article" date="2014" name="Science">
        <title>Plant genetics. Early allopolyploid evolution in the post-Neolithic Brassica napus oilseed genome.</title>
        <authorList>
            <person name="Chalhoub B."/>
            <person name="Denoeud F."/>
            <person name="Liu S."/>
            <person name="Parkin I.A."/>
            <person name="Tang H."/>
            <person name="Wang X."/>
            <person name="Chiquet J."/>
            <person name="Belcram H."/>
            <person name="Tong C."/>
            <person name="Samans B."/>
            <person name="Correa M."/>
            <person name="Da Silva C."/>
            <person name="Just J."/>
            <person name="Falentin C."/>
            <person name="Koh C.S."/>
            <person name="Le Clainche I."/>
            <person name="Bernard M."/>
            <person name="Bento P."/>
            <person name="Noel B."/>
            <person name="Labadie K."/>
            <person name="Alberti A."/>
            <person name="Charles M."/>
            <person name="Arnaud D."/>
            <person name="Guo H."/>
            <person name="Daviaud C."/>
            <person name="Alamery S."/>
            <person name="Jabbari K."/>
            <person name="Zhao M."/>
            <person name="Edger P.P."/>
            <person name="Chelaifa H."/>
            <person name="Tack D."/>
            <person name="Lassalle G."/>
            <person name="Mestiri I."/>
            <person name="Schnel N."/>
            <person name="Le Paslier M.C."/>
            <person name="Fan G."/>
            <person name="Renault V."/>
            <person name="Bayer P.E."/>
            <person name="Golicz A.A."/>
            <person name="Manoli S."/>
            <person name="Lee T.H."/>
            <person name="Thi V.H."/>
            <person name="Chalabi S."/>
            <person name="Hu Q."/>
            <person name="Fan C."/>
            <person name="Tollenaere R."/>
            <person name="Lu Y."/>
            <person name="Battail C."/>
            <person name="Shen J."/>
            <person name="Sidebottom C.H."/>
            <person name="Wang X."/>
            <person name="Canaguier A."/>
            <person name="Chauveau A."/>
            <person name="Berard A."/>
            <person name="Deniot G."/>
            <person name="Guan M."/>
            <person name="Liu Z."/>
            <person name="Sun F."/>
            <person name="Lim Y.P."/>
            <person name="Lyons E."/>
            <person name="Town C.D."/>
            <person name="Bancroft I."/>
            <person name="Wang X."/>
            <person name="Meng J."/>
            <person name="Ma J."/>
            <person name="Pires J.C."/>
            <person name="King G.J."/>
            <person name="Brunel D."/>
            <person name="Delourme R."/>
            <person name="Renard M."/>
            <person name="Aury J.M."/>
            <person name="Adams K.L."/>
            <person name="Batley J."/>
            <person name="Snowdon R.J."/>
            <person name="Tost J."/>
            <person name="Edwards D."/>
            <person name="Zhou Y."/>
            <person name="Hua W."/>
            <person name="Sharpe A.G."/>
            <person name="Paterson A.H."/>
            <person name="Guan C."/>
            <person name="Wincker P."/>
        </authorList>
    </citation>
    <scope>NUCLEOTIDE SEQUENCE [LARGE SCALE GENOMIC DNA]</scope>
    <source>
        <strain evidence="2">cv. Darmor-bzh</strain>
    </source>
</reference>
<dbReference type="AlphaFoldDB" id="A0A078JJJ3"/>
<accession>A0A078JJJ3</accession>